<name>A0A0L0F1D8_9EUKA</name>
<organism evidence="1 2">
    <name type="scientific">Sphaeroforma arctica JP610</name>
    <dbReference type="NCBI Taxonomy" id="667725"/>
    <lineage>
        <taxon>Eukaryota</taxon>
        <taxon>Ichthyosporea</taxon>
        <taxon>Ichthyophonida</taxon>
        <taxon>Sphaeroforma</taxon>
    </lineage>
</organism>
<evidence type="ECO:0000313" key="2">
    <source>
        <dbReference type="Proteomes" id="UP000054560"/>
    </source>
</evidence>
<dbReference type="AlphaFoldDB" id="A0A0L0F1D8"/>
<dbReference type="RefSeq" id="XP_014144437.1">
    <property type="nucleotide sequence ID" value="XM_014288962.1"/>
</dbReference>
<dbReference type="Proteomes" id="UP000054560">
    <property type="component" value="Unassembled WGS sequence"/>
</dbReference>
<keyword evidence="2" id="KW-1185">Reference proteome</keyword>
<dbReference type="EMBL" id="KQ250905">
    <property type="protein sequence ID" value="KNC70535.1"/>
    <property type="molecule type" value="Genomic_DNA"/>
</dbReference>
<dbReference type="GeneID" id="25917437"/>
<reference evidence="1 2" key="1">
    <citation type="submission" date="2011-02" db="EMBL/GenBank/DDBJ databases">
        <title>The Genome Sequence of Sphaeroforma arctica JP610.</title>
        <authorList>
            <consortium name="The Broad Institute Genome Sequencing Platform"/>
            <person name="Russ C."/>
            <person name="Cuomo C."/>
            <person name="Young S.K."/>
            <person name="Zeng Q."/>
            <person name="Gargeya S."/>
            <person name="Alvarado L."/>
            <person name="Berlin A."/>
            <person name="Chapman S.B."/>
            <person name="Chen Z."/>
            <person name="Freedman E."/>
            <person name="Gellesch M."/>
            <person name="Goldberg J."/>
            <person name="Griggs A."/>
            <person name="Gujja S."/>
            <person name="Heilman E."/>
            <person name="Heiman D."/>
            <person name="Howarth C."/>
            <person name="Mehta T."/>
            <person name="Neiman D."/>
            <person name="Pearson M."/>
            <person name="Roberts A."/>
            <person name="Saif S."/>
            <person name="Shea T."/>
            <person name="Shenoy N."/>
            <person name="Sisk P."/>
            <person name="Stolte C."/>
            <person name="Sykes S."/>
            <person name="White J."/>
            <person name="Yandava C."/>
            <person name="Burger G."/>
            <person name="Gray M.W."/>
            <person name="Holland P.W.H."/>
            <person name="King N."/>
            <person name="Lang F.B.F."/>
            <person name="Roger A.J."/>
            <person name="Ruiz-Trillo I."/>
            <person name="Haas B."/>
            <person name="Nusbaum C."/>
            <person name="Birren B."/>
        </authorList>
    </citation>
    <scope>NUCLEOTIDE SEQUENCE [LARGE SCALE GENOMIC DNA]</scope>
    <source>
        <strain evidence="1 2">JP610</strain>
    </source>
</reference>
<evidence type="ECO:0000313" key="1">
    <source>
        <dbReference type="EMBL" id="KNC70535.1"/>
    </source>
</evidence>
<accession>A0A0L0F1D8</accession>
<protein>
    <submittedName>
        <fullName evidence="1">Uncharacterized protein</fullName>
    </submittedName>
</protein>
<feature type="non-terminal residue" evidence="1">
    <location>
        <position position="1"/>
    </location>
</feature>
<dbReference type="OrthoDB" id="291007at2759"/>
<proteinExistence type="predicted"/>
<sequence length="119" mass="12916">DDTCTDDTESVPDWAVLRCGDGLASPDLNEECDGTRGTNDTFYCNDDCKLVENECGDGVLYGDEECENIFGDDEFKGRCGVVAREVSTGEYERKSMGVCVSSVGCCRHLCSETSVKVRG</sequence>
<gene>
    <name evidence="1" type="ORF">SARC_16933</name>
</gene>